<evidence type="ECO:0000313" key="9">
    <source>
        <dbReference type="EMBL" id="KLO17409.1"/>
    </source>
</evidence>
<sequence length="970" mass="106852">MSFSGTPLGQDRRLDHQTFLKGGSLTFDHTQPTTSPPRRVASINSIPLSYAYGAPSFGTHSPTASPRARRNASPSRTQALLNRPIDGSVDEDELLNSRYNFLKQRNEALANRPGAALGPGVITTPPQPSAATLKDTSVNIASAFQQAASTYAMNSTSSRSNGQRANLPRSTSVEYEEQSRSTSHRRLAVPPNRAGGRGAGSKPPSKAGSTTRGSDVENEGITANGRAKSPFDMLSDYARKAITPATEIFMKQRTPDPDADEINIPTRQATDTTLVGQNTTSYDYAEEEADFQQNLEKKKISAAQKRNRMSMDNKAYRPTGSDLEDTSEEEDDDGRKGRRRKAKKKDIGGPLTNLPVAQYDKKKRRKARGEKGNGSVEEESISDEHIDQTSLRSTTPLQRQPSIPRASAPPSRHGSVPPASSNTVDTSGLTDSGLPSISEDREAEDEGLHNLEAASTRRGALLGSFVNLIYRLCHGIVLFIIKAIALVTLGAGRILGAFFNIFVRQPTLYVRNARRRSMNFRKYFVMGIFLCLAWYLFQNPGMIKLPSGTRHRPVHFIPSDLPEGTVEALTERILHLENMLADRYSESQTALDMEKQRSRDLMNLINKLEARVDKELIRAYQNEESSRTASSKNFENIAREISVLKAQSAETALNQDAVGKDEEARKKLDALEGRLQSMEGEVKDALELSQTAVKAGSVAASAASGTHWWSKLGTGSSSGITIKTGDGQDVTTLVEHLVERSVVHHTQKDDLARVDFALNSAGAGVIPSLTSPTYNVQPKAFFGFISGAARYARSPVNALNHETQVGYCWPFFGSQGQLGVQLVDRVFITDVTVDHIAKEVAHNMRTAPRQMEVWGLLEGKDNWEKYTEYESQRAQAREEGADITEEPEYPSELPRSRNVRYVPITSFMYDIHASHNVQTFPVSQDIQDLSLDFGVVVLVVKSNWGSNELTCLYRFRVHGNRAQELPAPDP</sequence>
<feature type="compositionally biased region" description="Polar residues" evidence="6">
    <location>
        <begin position="418"/>
        <end position="435"/>
    </location>
</feature>
<dbReference type="GO" id="GO:0043495">
    <property type="term" value="F:protein-membrane adaptor activity"/>
    <property type="evidence" value="ECO:0007669"/>
    <property type="project" value="TreeGrafter"/>
</dbReference>
<keyword evidence="3 7" id="KW-1133">Transmembrane helix</keyword>
<dbReference type="AlphaFoldDB" id="A0A0H2S0C4"/>
<dbReference type="STRING" id="27342.A0A0H2S0C4"/>
<comment type="subcellular location">
    <subcellularLocation>
        <location evidence="1">Membrane</location>
    </subcellularLocation>
</comment>
<evidence type="ECO:0000256" key="4">
    <source>
        <dbReference type="ARBA" id="ARBA00023136"/>
    </source>
</evidence>
<feature type="transmembrane region" description="Helical" evidence="7">
    <location>
        <begin position="520"/>
        <end position="537"/>
    </location>
</feature>
<dbReference type="PANTHER" id="PTHR12911">
    <property type="entry name" value="SAD1/UNC-84-LIKE PROTEIN-RELATED"/>
    <property type="match status" value="1"/>
</dbReference>
<accession>A0A0H2S0C4</accession>
<feature type="compositionally biased region" description="Low complexity" evidence="6">
    <location>
        <begin position="401"/>
        <end position="412"/>
    </location>
</feature>
<dbReference type="EMBL" id="KQ085905">
    <property type="protein sequence ID" value="KLO17409.1"/>
    <property type="molecule type" value="Genomic_DNA"/>
</dbReference>
<feature type="region of interest" description="Disordered" evidence="6">
    <location>
        <begin position="870"/>
        <end position="894"/>
    </location>
</feature>
<evidence type="ECO:0000256" key="1">
    <source>
        <dbReference type="ARBA" id="ARBA00004370"/>
    </source>
</evidence>
<reference evidence="9 10" key="1">
    <citation type="submission" date="2015-04" db="EMBL/GenBank/DDBJ databases">
        <title>Complete genome sequence of Schizopora paradoxa KUC8140, a cosmopolitan wood degrader in East Asia.</title>
        <authorList>
            <consortium name="DOE Joint Genome Institute"/>
            <person name="Min B."/>
            <person name="Park H."/>
            <person name="Jang Y."/>
            <person name="Kim J.-J."/>
            <person name="Kim K.H."/>
            <person name="Pangilinan J."/>
            <person name="Lipzen A."/>
            <person name="Riley R."/>
            <person name="Grigoriev I.V."/>
            <person name="Spatafora J.W."/>
            <person name="Choi I.-G."/>
        </authorList>
    </citation>
    <scope>NUCLEOTIDE SEQUENCE [LARGE SCALE GENOMIC DNA]</scope>
    <source>
        <strain evidence="9 10">KUC8140</strain>
    </source>
</reference>
<evidence type="ECO:0000256" key="2">
    <source>
        <dbReference type="ARBA" id="ARBA00022692"/>
    </source>
</evidence>
<proteinExistence type="predicted"/>
<evidence type="ECO:0000256" key="6">
    <source>
        <dbReference type="SAM" id="MobiDB-lite"/>
    </source>
</evidence>
<evidence type="ECO:0000256" key="3">
    <source>
        <dbReference type="ARBA" id="ARBA00022989"/>
    </source>
</evidence>
<evidence type="ECO:0000256" key="5">
    <source>
        <dbReference type="SAM" id="Coils"/>
    </source>
</evidence>
<feature type="region of interest" description="Disordered" evidence="6">
    <location>
        <begin position="297"/>
        <end position="446"/>
    </location>
</feature>
<dbReference type="PANTHER" id="PTHR12911:SF8">
    <property type="entry name" value="KLAROID PROTEIN-RELATED"/>
    <property type="match status" value="1"/>
</dbReference>
<feature type="compositionally biased region" description="Polar residues" evidence="6">
    <location>
        <begin position="265"/>
        <end position="277"/>
    </location>
</feature>
<keyword evidence="4 7" id="KW-0472">Membrane</keyword>
<feature type="coiled-coil region" evidence="5">
    <location>
        <begin position="661"/>
        <end position="688"/>
    </location>
</feature>
<feature type="domain" description="SUN" evidence="8">
    <location>
        <begin position="762"/>
        <end position="962"/>
    </location>
</feature>
<feature type="region of interest" description="Disordered" evidence="6">
    <location>
        <begin position="1"/>
        <end position="42"/>
    </location>
</feature>
<gene>
    <name evidence="9" type="ORF">SCHPADRAFT_994402</name>
</gene>
<dbReference type="InterPro" id="IPR012919">
    <property type="entry name" value="SUN_dom"/>
</dbReference>
<dbReference type="OrthoDB" id="342281at2759"/>
<feature type="compositionally biased region" description="Basic and acidic residues" evidence="6">
    <location>
        <begin position="870"/>
        <end position="880"/>
    </location>
</feature>
<feature type="compositionally biased region" description="Acidic residues" evidence="6">
    <location>
        <begin position="322"/>
        <end position="332"/>
    </location>
</feature>
<evidence type="ECO:0000313" key="10">
    <source>
        <dbReference type="Proteomes" id="UP000053477"/>
    </source>
</evidence>
<feature type="compositionally biased region" description="Polar residues" evidence="6">
    <location>
        <begin position="151"/>
        <end position="173"/>
    </location>
</feature>
<dbReference type="GO" id="GO:0034993">
    <property type="term" value="C:meiotic nuclear membrane microtubule tethering complex"/>
    <property type="evidence" value="ECO:0007669"/>
    <property type="project" value="TreeGrafter"/>
</dbReference>
<dbReference type="PROSITE" id="PS51469">
    <property type="entry name" value="SUN"/>
    <property type="match status" value="1"/>
</dbReference>
<feature type="region of interest" description="Disordered" evidence="6">
    <location>
        <begin position="57"/>
        <end position="85"/>
    </location>
</feature>
<keyword evidence="10" id="KW-1185">Reference proteome</keyword>
<name>A0A0H2S0C4_9AGAM</name>
<dbReference type="Proteomes" id="UP000053477">
    <property type="component" value="Unassembled WGS sequence"/>
</dbReference>
<evidence type="ECO:0000259" key="8">
    <source>
        <dbReference type="PROSITE" id="PS51469"/>
    </source>
</evidence>
<feature type="compositionally biased region" description="Low complexity" evidence="6">
    <location>
        <begin position="61"/>
        <end position="77"/>
    </location>
</feature>
<dbReference type="Pfam" id="PF07738">
    <property type="entry name" value="Sad1_UNC"/>
    <property type="match status" value="2"/>
</dbReference>
<feature type="transmembrane region" description="Helical" evidence="7">
    <location>
        <begin position="476"/>
        <end position="499"/>
    </location>
</feature>
<dbReference type="Gene3D" id="2.60.120.260">
    <property type="entry name" value="Galactose-binding domain-like"/>
    <property type="match status" value="1"/>
</dbReference>
<organism evidence="9 10">
    <name type="scientific">Schizopora paradoxa</name>
    <dbReference type="NCBI Taxonomy" id="27342"/>
    <lineage>
        <taxon>Eukaryota</taxon>
        <taxon>Fungi</taxon>
        <taxon>Dikarya</taxon>
        <taxon>Basidiomycota</taxon>
        <taxon>Agaricomycotina</taxon>
        <taxon>Agaricomycetes</taxon>
        <taxon>Hymenochaetales</taxon>
        <taxon>Schizoporaceae</taxon>
        <taxon>Schizopora</taxon>
    </lineage>
</organism>
<keyword evidence="2 7" id="KW-0812">Transmembrane</keyword>
<feature type="region of interest" description="Disordered" evidence="6">
    <location>
        <begin position="151"/>
        <end position="229"/>
    </location>
</feature>
<evidence type="ECO:0000256" key="7">
    <source>
        <dbReference type="SAM" id="Phobius"/>
    </source>
</evidence>
<dbReference type="InterPro" id="IPR045119">
    <property type="entry name" value="SUN1-5"/>
</dbReference>
<dbReference type="InParanoid" id="A0A0H2S0C4"/>
<feature type="region of interest" description="Disordered" evidence="6">
    <location>
        <begin position="248"/>
        <end position="277"/>
    </location>
</feature>
<feature type="compositionally biased region" description="Polar residues" evidence="6">
    <location>
        <begin position="388"/>
        <end position="400"/>
    </location>
</feature>
<keyword evidence="5" id="KW-0175">Coiled coil</keyword>
<protein>
    <recommendedName>
        <fullName evidence="8">SUN domain-containing protein</fullName>
    </recommendedName>
</protein>